<protein>
    <recommendedName>
        <fullName evidence="1">Aminoglycoside phosphotransferase domain-containing protein</fullName>
    </recommendedName>
</protein>
<reference evidence="2 3" key="1">
    <citation type="submission" date="2017-10" db="EMBL/GenBank/DDBJ databases">
        <title>Comparative genomics in systemic dimorphic fungi from Ajellomycetaceae.</title>
        <authorList>
            <person name="Munoz J.F."/>
            <person name="Mcewen J.G."/>
            <person name="Clay O.K."/>
            <person name="Cuomo C.A."/>
        </authorList>
    </citation>
    <scope>NUCLEOTIDE SEQUENCE [LARGE SCALE GENOMIC DNA]</scope>
    <source>
        <strain evidence="2 3">UAMH5409</strain>
    </source>
</reference>
<comment type="caution">
    <text evidence="2">The sequence shown here is derived from an EMBL/GenBank/DDBJ whole genome shotgun (WGS) entry which is preliminary data.</text>
</comment>
<sequence>MDTILDFLLQHSHPLIQRWLVRFCPQTWLIRVCRRAEVQNHLALGVLRHAPHIAVQCGCGVLPSRAAMQEYTYQRVNPAVVRVPRVYQFFLDYSTGYSLPDRYLFMKLMHGKTLESLDAATENNAMSKALTKRIANIAAHLQGIKAKDDEAPGPLGGGMPFGYLWGEYGTETVFHSVSDMNSWLNARLKLINKSIDLSPCYPLVLCHGDFVRRNIILMDDNGEKDHEVENMDSKPIALVDWGHAALLPRVCDIASMSCYIDRGGYEYTKELEQATREAIGGLSEVEKECCKLLMSARALSLRYSRLHS</sequence>
<dbReference type="PANTHER" id="PTHR21310">
    <property type="entry name" value="AMINOGLYCOSIDE PHOSPHOTRANSFERASE-RELATED-RELATED"/>
    <property type="match status" value="1"/>
</dbReference>
<accession>A0A2B7WTB2</accession>
<keyword evidence="3" id="KW-1185">Reference proteome</keyword>
<gene>
    <name evidence="2" type="ORF">AJ79_08391</name>
</gene>
<organism evidence="2 3">
    <name type="scientific">Helicocarpus griseus UAMH5409</name>
    <dbReference type="NCBI Taxonomy" id="1447875"/>
    <lineage>
        <taxon>Eukaryota</taxon>
        <taxon>Fungi</taxon>
        <taxon>Dikarya</taxon>
        <taxon>Ascomycota</taxon>
        <taxon>Pezizomycotina</taxon>
        <taxon>Eurotiomycetes</taxon>
        <taxon>Eurotiomycetidae</taxon>
        <taxon>Onygenales</taxon>
        <taxon>Ajellomycetaceae</taxon>
        <taxon>Helicocarpus</taxon>
    </lineage>
</organism>
<dbReference type="InterPro" id="IPR011009">
    <property type="entry name" value="Kinase-like_dom_sf"/>
</dbReference>
<proteinExistence type="predicted"/>
<dbReference type="Gene3D" id="3.90.1200.10">
    <property type="match status" value="1"/>
</dbReference>
<dbReference type="InterPro" id="IPR002575">
    <property type="entry name" value="Aminoglycoside_PTrfase"/>
</dbReference>
<evidence type="ECO:0000313" key="2">
    <source>
        <dbReference type="EMBL" id="PGG99839.1"/>
    </source>
</evidence>
<dbReference type="InterPro" id="IPR051678">
    <property type="entry name" value="AGP_Transferase"/>
</dbReference>
<evidence type="ECO:0000259" key="1">
    <source>
        <dbReference type="Pfam" id="PF01636"/>
    </source>
</evidence>
<evidence type="ECO:0000313" key="3">
    <source>
        <dbReference type="Proteomes" id="UP000223968"/>
    </source>
</evidence>
<dbReference type="Pfam" id="PF01636">
    <property type="entry name" value="APH"/>
    <property type="match status" value="1"/>
</dbReference>
<dbReference type="AlphaFoldDB" id="A0A2B7WTB2"/>
<dbReference type="OrthoDB" id="3250044at2759"/>
<name>A0A2B7WTB2_9EURO</name>
<dbReference type="STRING" id="1447875.A0A2B7WTB2"/>
<feature type="domain" description="Aminoglycoside phosphotransferase" evidence="1">
    <location>
        <begin position="72"/>
        <end position="257"/>
    </location>
</feature>
<dbReference type="Proteomes" id="UP000223968">
    <property type="component" value="Unassembled WGS sequence"/>
</dbReference>
<dbReference type="EMBL" id="PDNB01000196">
    <property type="protein sequence ID" value="PGG99839.1"/>
    <property type="molecule type" value="Genomic_DNA"/>
</dbReference>
<dbReference type="SUPFAM" id="SSF56112">
    <property type="entry name" value="Protein kinase-like (PK-like)"/>
    <property type="match status" value="1"/>
</dbReference>
<dbReference type="PANTHER" id="PTHR21310:SF39">
    <property type="entry name" value="AMINOGLYCOSIDE PHOSPHOTRANSFERASE DOMAIN-CONTAINING PROTEIN"/>
    <property type="match status" value="1"/>
</dbReference>